<reference evidence="1" key="1">
    <citation type="submission" date="2020-02" db="EMBL/GenBank/DDBJ databases">
        <authorList>
            <person name="Meier V. D."/>
        </authorList>
    </citation>
    <scope>NUCLEOTIDE SEQUENCE</scope>
    <source>
        <strain evidence="1">AVDCRST_MAG39</strain>
    </source>
</reference>
<protein>
    <submittedName>
        <fullName evidence="1">Uncharacterized protein</fullName>
    </submittedName>
</protein>
<accession>A0A6J4SX71</accession>
<dbReference type="EMBL" id="CADCVW010000072">
    <property type="protein sequence ID" value="CAA9507602.1"/>
    <property type="molecule type" value="Genomic_DNA"/>
</dbReference>
<sequence>MSTPAYRPEFEAALRLFARVSEAMKRRDLLAPRARRLRGSGDLY</sequence>
<organism evidence="1">
    <name type="scientific">uncultured Sphingomonadaceae bacterium</name>
    <dbReference type="NCBI Taxonomy" id="169976"/>
    <lineage>
        <taxon>Bacteria</taxon>
        <taxon>Pseudomonadati</taxon>
        <taxon>Pseudomonadota</taxon>
        <taxon>Alphaproteobacteria</taxon>
        <taxon>Sphingomonadales</taxon>
        <taxon>Sphingomonadaceae</taxon>
        <taxon>environmental samples</taxon>
    </lineage>
</organism>
<dbReference type="AlphaFoldDB" id="A0A6J4SX71"/>
<evidence type="ECO:0000313" key="1">
    <source>
        <dbReference type="EMBL" id="CAA9507602.1"/>
    </source>
</evidence>
<gene>
    <name evidence="1" type="ORF">AVDCRST_MAG39-1785</name>
</gene>
<proteinExistence type="predicted"/>
<name>A0A6J4SX71_9SPHN</name>